<dbReference type="NCBIfam" id="TIGR01537">
    <property type="entry name" value="portal_HK97"/>
    <property type="match status" value="1"/>
</dbReference>
<name>A0ABQ5UZ11_9PROT</name>
<organism evidence="1 2">
    <name type="scientific">Algimonas porphyrae</name>
    <dbReference type="NCBI Taxonomy" id="1128113"/>
    <lineage>
        <taxon>Bacteria</taxon>
        <taxon>Pseudomonadati</taxon>
        <taxon>Pseudomonadota</taxon>
        <taxon>Alphaproteobacteria</taxon>
        <taxon>Maricaulales</taxon>
        <taxon>Robiginitomaculaceae</taxon>
        <taxon>Algimonas</taxon>
    </lineage>
</organism>
<reference evidence="1" key="2">
    <citation type="submission" date="2023-01" db="EMBL/GenBank/DDBJ databases">
        <title>Draft genome sequence of Algimonas porphyrae strain NBRC 108216.</title>
        <authorList>
            <person name="Sun Q."/>
            <person name="Mori K."/>
        </authorList>
    </citation>
    <scope>NUCLEOTIDE SEQUENCE</scope>
    <source>
        <strain evidence="1">NBRC 108216</strain>
    </source>
</reference>
<gene>
    <name evidence="1" type="ORF">GCM10007854_13380</name>
</gene>
<evidence type="ECO:0000313" key="1">
    <source>
        <dbReference type="EMBL" id="GLQ20383.1"/>
    </source>
</evidence>
<dbReference type="Pfam" id="PF04860">
    <property type="entry name" value="Phage_portal"/>
    <property type="match status" value="1"/>
</dbReference>
<accession>A0ABQ5UZ11</accession>
<sequence length="404" mass="44451">MNILKKAASYFTRELSVVDPDGWRDPQTPTRAGMDATPSASLGLSATWACVNLIAGTIGSLPCMVYRTDKTGVRTVAKDHWLYSLMHNSPNFDQTAVDYWEFMSASIELHGDGYAEKVRGAEGAIVALEPLRPDTMGKRRLDNGDIEYRWTHDGRQRVETQDNVLHIRGPFGGPLGGASTLAVCRNVFGAAIATDEASSQMFAKGALPSGVLSTDKPLTAEQRKTLEALLQEKFVGAQNAGRPMLLDNALNWQQITLNPEDAQMLETRQFGVEEICRVFGVPPHMVGQTAKSTSFGTGIEAQTLRFQKFTLRRRLKRIEQACEKQLLSPADRAAGITIEFNIEGLLRGDSKARADFYREALTNGWMSVNEVRTLENLPPVEGGNVNRVQMQNVPLIEAGAEDQP</sequence>
<reference evidence="1" key="1">
    <citation type="journal article" date="2014" name="Int. J. Syst. Evol. Microbiol.">
        <title>Complete genome of a new Firmicutes species belonging to the dominant human colonic microbiota ('Ruminococcus bicirculans') reveals two chromosomes and a selective capacity to utilize plant glucans.</title>
        <authorList>
            <consortium name="NISC Comparative Sequencing Program"/>
            <person name="Wegmann U."/>
            <person name="Louis P."/>
            <person name="Goesmann A."/>
            <person name="Henrissat B."/>
            <person name="Duncan S.H."/>
            <person name="Flint H.J."/>
        </authorList>
    </citation>
    <scope>NUCLEOTIDE SEQUENCE</scope>
    <source>
        <strain evidence="1">NBRC 108216</strain>
    </source>
</reference>
<dbReference type="EMBL" id="BSNJ01000002">
    <property type="protein sequence ID" value="GLQ20383.1"/>
    <property type="molecule type" value="Genomic_DNA"/>
</dbReference>
<evidence type="ECO:0000313" key="2">
    <source>
        <dbReference type="Proteomes" id="UP001161390"/>
    </source>
</evidence>
<dbReference type="InterPro" id="IPR006427">
    <property type="entry name" value="Portal_HK97"/>
</dbReference>
<protein>
    <submittedName>
        <fullName evidence="1">Portal protein</fullName>
    </submittedName>
</protein>
<dbReference type="InterPro" id="IPR006944">
    <property type="entry name" value="Phage/GTA_portal"/>
</dbReference>
<dbReference type="RefSeq" id="WP_284370897.1">
    <property type="nucleotide sequence ID" value="NZ_BSNJ01000002.1"/>
</dbReference>
<proteinExistence type="predicted"/>
<keyword evidence="2" id="KW-1185">Reference proteome</keyword>
<comment type="caution">
    <text evidence="1">The sequence shown here is derived from an EMBL/GenBank/DDBJ whole genome shotgun (WGS) entry which is preliminary data.</text>
</comment>
<dbReference type="Proteomes" id="UP001161390">
    <property type="component" value="Unassembled WGS sequence"/>
</dbReference>